<protein>
    <recommendedName>
        <fullName evidence="3">Cas12f1-like TNB domain-containing protein</fullName>
    </recommendedName>
</protein>
<feature type="region of interest" description="Disordered" evidence="2">
    <location>
        <begin position="113"/>
        <end position="161"/>
    </location>
</feature>
<dbReference type="InterPro" id="IPR010095">
    <property type="entry name" value="Cas12f1-like_TNB"/>
</dbReference>
<evidence type="ECO:0000259" key="3">
    <source>
        <dbReference type="Pfam" id="PF07282"/>
    </source>
</evidence>
<organism evidence="4 5">
    <name type="scientific">Streptomyces spongiicola</name>
    <dbReference type="NCBI Taxonomy" id="1690221"/>
    <lineage>
        <taxon>Bacteria</taxon>
        <taxon>Bacillati</taxon>
        <taxon>Actinomycetota</taxon>
        <taxon>Actinomycetes</taxon>
        <taxon>Kitasatosporales</taxon>
        <taxon>Streptomycetaceae</taxon>
        <taxon>Streptomyces</taxon>
    </lineage>
</organism>
<dbReference type="GO" id="GO:0003677">
    <property type="term" value="F:DNA binding"/>
    <property type="evidence" value="ECO:0007669"/>
    <property type="project" value="UniProtKB-KW"/>
</dbReference>
<sequence length="196" mass="20749">MRGVRGERLECLERVRMVGVGERLVLQAADLLAVVGPGAVDVVQADVAPGRAADPARPSRGTAPHGRTLAEADLAFPSSQTCPACGFRDGPKPLYVREWTCGECGTVRDRDHNADRRDRIGDGAAATLSPRPVNLGGASAAPVLSPGDHSQRGPLILRSDHPRARRWIRRTAVSGKVDGNRPPLFQGPASLCEADA</sequence>
<keyword evidence="1" id="KW-0238">DNA-binding</keyword>
<evidence type="ECO:0000256" key="1">
    <source>
        <dbReference type="ARBA" id="ARBA00023125"/>
    </source>
</evidence>
<dbReference type="EMBL" id="BGZL01000016">
    <property type="protein sequence ID" value="GBQ03154.1"/>
    <property type="molecule type" value="Genomic_DNA"/>
</dbReference>
<feature type="domain" description="Cas12f1-like TNB" evidence="3">
    <location>
        <begin position="65"/>
        <end position="114"/>
    </location>
</feature>
<evidence type="ECO:0000256" key="2">
    <source>
        <dbReference type="SAM" id="MobiDB-lite"/>
    </source>
</evidence>
<accession>A0A388T4Q4</accession>
<dbReference type="Pfam" id="PF07282">
    <property type="entry name" value="Cas12f1-like_TNB"/>
    <property type="match status" value="1"/>
</dbReference>
<dbReference type="AlphaFoldDB" id="A0A388T4Q4"/>
<evidence type="ECO:0000313" key="5">
    <source>
        <dbReference type="Proteomes" id="UP000265354"/>
    </source>
</evidence>
<gene>
    <name evidence="4" type="ORF">SSP531S_46220</name>
</gene>
<dbReference type="Proteomes" id="UP000265354">
    <property type="component" value="Unassembled WGS sequence"/>
</dbReference>
<proteinExistence type="predicted"/>
<feature type="region of interest" description="Disordered" evidence="2">
    <location>
        <begin position="175"/>
        <end position="196"/>
    </location>
</feature>
<comment type="caution">
    <text evidence="4">The sequence shown here is derived from an EMBL/GenBank/DDBJ whole genome shotgun (WGS) entry which is preliminary data.</text>
</comment>
<evidence type="ECO:0000313" key="4">
    <source>
        <dbReference type="EMBL" id="GBQ03154.1"/>
    </source>
</evidence>
<reference evidence="4 5" key="1">
    <citation type="submission" date="2018-07" db="EMBL/GenBank/DDBJ databases">
        <title>Whole Genome Shotgun Sequence of Streptomyces spongiicola strain 531S.</title>
        <authorList>
            <person name="Dohra H."/>
            <person name="Kodani S."/>
        </authorList>
    </citation>
    <scope>NUCLEOTIDE SEQUENCE [LARGE SCALE GENOMIC DNA]</scope>
    <source>
        <strain evidence="4 5">531S</strain>
    </source>
</reference>
<name>A0A388T4Q4_9ACTN</name>